<evidence type="ECO:0000313" key="2">
    <source>
        <dbReference type="Proteomes" id="UP000789739"/>
    </source>
</evidence>
<proteinExistence type="predicted"/>
<name>A0A9N9CXV8_9GLOM</name>
<dbReference type="EMBL" id="CAJVPI010001585">
    <property type="protein sequence ID" value="CAG8619652.1"/>
    <property type="molecule type" value="Genomic_DNA"/>
</dbReference>
<sequence length="61" mass="6948">MRVCSWLNNSDENSSSVQNKDTTNYKQLFCHHLIKQFDEGVGTDSRSKINVKEAIEFIVAA</sequence>
<dbReference type="Proteomes" id="UP000789739">
    <property type="component" value="Unassembled WGS sequence"/>
</dbReference>
<comment type="caution">
    <text evidence="1">The sequence shown here is derived from an EMBL/GenBank/DDBJ whole genome shotgun (WGS) entry which is preliminary data.</text>
</comment>
<protein>
    <submittedName>
        <fullName evidence="1">5738_t:CDS:1</fullName>
    </submittedName>
</protein>
<accession>A0A9N9CXV8</accession>
<reference evidence="1" key="1">
    <citation type="submission" date="2021-06" db="EMBL/GenBank/DDBJ databases">
        <authorList>
            <person name="Kallberg Y."/>
            <person name="Tangrot J."/>
            <person name="Rosling A."/>
        </authorList>
    </citation>
    <scope>NUCLEOTIDE SEQUENCE</scope>
    <source>
        <strain evidence="1">BR232B</strain>
    </source>
</reference>
<organism evidence="1 2">
    <name type="scientific">Paraglomus brasilianum</name>
    <dbReference type="NCBI Taxonomy" id="144538"/>
    <lineage>
        <taxon>Eukaryota</taxon>
        <taxon>Fungi</taxon>
        <taxon>Fungi incertae sedis</taxon>
        <taxon>Mucoromycota</taxon>
        <taxon>Glomeromycotina</taxon>
        <taxon>Glomeromycetes</taxon>
        <taxon>Paraglomerales</taxon>
        <taxon>Paraglomeraceae</taxon>
        <taxon>Paraglomus</taxon>
    </lineage>
</organism>
<evidence type="ECO:0000313" key="1">
    <source>
        <dbReference type="EMBL" id="CAG8619652.1"/>
    </source>
</evidence>
<gene>
    <name evidence="1" type="ORF">PBRASI_LOCUS8631</name>
</gene>
<keyword evidence="2" id="KW-1185">Reference proteome</keyword>
<dbReference type="AlphaFoldDB" id="A0A9N9CXV8"/>